<accession>A0A667WVL8</accession>
<keyword evidence="1" id="KW-0812">Transmembrane</keyword>
<evidence type="ECO:0000256" key="1">
    <source>
        <dbReference type="SAM" id="Phobius"/>
    </source>
</evidence>
<evidence type="ECO:0000313" key="3">
    <source>
        <dbReference type="Proteomes" id="UP000472263"/>
    </source>
</evidence>
<dbReference type="PANTHER" id="PTHR40472:SF7">
    <property type="entry name" value="PROTEIN RAPUNZEL"/>
    <property type="match status" value="1"/>
</dbReference>
<keyword evidence="1" id="KW-0472">Membrane</keyword>
<name>A0A667WVL8_9TELE</name>
<reference evidence="2" key="3">
    <citation type="submission" date="2025-09" db="UniProtKB">
        <authorList>
            <consortium name="Ensembl"/>
        </authorList>
    </citation>
    <scope>IDENTIFICATION</scope>
</reference>
<sequence>DLQSNLFSDPLQLIEILGFAASAASAVFSVFSEIHPVFGIAASLIKVIQKGVNDENSCTELKREFKSINQTLDELSKQHHNSLLENRKNTLDEQYSEVVSKLRQHFEMYEGIMQADPARREEMKNEFKKKYSREMGEKHLNTLYDGVTKNDMTFSQPILEVYLDYTKGKDGARCIMEELCKHLYSLFTIGVITYMGYVAIKGYDLEEPKKKWEEKMNEVQKKMQEALAKCK</sequence>
<feature type="transmembrane region" description="Helical" evidence="1">
    <location>
        <begin position="183"/>
        <end position="200"/>
    </location>
</feature>
<reference evidence="2" key="2">
    <citation type="submission" date="2025-08" db="UniProtKB">
        <authorList>
            <consortium name="Ensembl"/>
        </authorList>
    </citation>
    <scope>IDENTIFICATION</scope>
</reference>
<evidence type="ECO:0000313" key="2">
    <source>
        <dbReference type="Ensembl" id="ENSMMDP00005005583.1"/>
    </source>
</evidence>
<dbReference type="AlphaFoldDB" id="A0A667WVL8"/>
<reference evidence="2" key="1">
    <citation type="submission" date="2019-06" db="EMBL/GenBank/DDBJ databases">
        <authorList>
            <consortium name="Wellcome Sanger Institute Data Sharing"/>
        </authorList>
    </citation>
    <scope>NUCLEOTIDE SEQUENCE [LARGE SCALE GENOMIC DNA]</scope>
</reference>
<protein>
    <submittedName>
        <fullName evidence="2">Rapunzel</fullName>
    </submittedName>
</protein>
<dbReference type="GeneTree" id="ENSGT00940000165143"/>
<dbReference type="Ensembl" id="ENSMMDT00005005733.1">
    <property type="protein sequence ID" value="ENSMMDP00005005583.1"/>
    <property type="gene ID" value="ENSMMDG00005003104.1"/>
</dbReference>
<dbReference type="PANTHER" id="PTHR40472">
    <property type="entry name" value="RICIN B-TYPE LECTIN DOMAIN-CONTAINING PROTEIN"/>
    <property type="match status" value="1"/>
</dbReference>
<organism evidence="2 3">
    <name type="scientific">Myripristis murdjan</name>
    <name type="common">pinecone soldierfish</name>
    <dbReference type="NCBI Taxonomy" id="586833"/>
    <lineage>
        <taxon>Eukaryota</taxon>
        <taxon>Metazoa</taxon>
        <taxon>Chordata</taxon>
        <taxon>Craniata</taxon>
        <taxon>Vertebrata</taxon>
        <taxon>Euteleostomi</taxon>
        <taxon>Actinopterygii</taxon>
        <taxon>Neopterygii</taxon>
        <taxon>Teleostei</taxon>
        <taxon>Neoteleostei</taxon>
        <taxon>Acanthomorphata</taxon>
        <taxon>Holocentriformes</taxon>
        <taxon>Holocentridae</taxon>
        <taxon>Myripristis</taxon>
    </lineage>
</organism>
<dbReference type="InParanoid" id="A0A667WVL8"/>
<proteinExistence type="predicted"/>
<keyword evidence="1" id="KW-1133">Transmembrane helix</keyword>
<dbReference type="InterPro" id="IPR039051">
    <property type="entry name" value="SE-CTX-like"/>
</dbReference>
<dbReference type="Proteomes" id="UP000472263">
    <property type="component" value="Chromosome 16"/>
</dbReference>
<keyword evidence="3" id="KW-1185">Reference proteome</keyword>